<dbReference type="SUPFAM" id="SSF55874">
    <property type="entry name" value="ATPase domain of HSP90 chaperone/DNA topoisomerase II/histidine kinase"/>
    <property type="match status" value="1"/>
</dbReference>
<dbReference type="InterPro" id="IPR004358">
    <property type="entry name" value="Sig_transdc_His_kin-like_C"/>
</dbReference>
<name>A0ABP8GUH1_9BACT</name>
<dbReference type="Gene3D" id="1.10.287.130">
    <property type="match status" value="1"/>
</dbReference>
<evidence type="ECO:0000256" key="6">
    <source>
        <dbReference type="ARBA" id="ARBA00023136"/>
    </source>
</evidence>
<dbReference type="SMART" id="SM00387">
    <property type="entry name" value="HATPase_c"/>
    <property type="match status" value="1"/>
</dbReference>
<dbReference type="Proteomes" id="UP001501725">
    <property type="component" value="Unassembled WGS sequence"/>
</dbReference>
<evidence type="ECO:0000313" key="8">
    <source>
        <dbReference type="EMBL" id="GAA4330097.1"/>
    </source>
</evidence>
<dbReference type="Gene3D" id="3.30.565.10">
    <property type="entry name" value="Histidine kinase-like ATPase, C-terminal domain"/>
    <property type="match status" value="1"/>
</dbReference>
<dbReference type="PANTHER" id="PTHR42878">
    <property type="entry name" value="TWO-COMPONENT HISTIDINE KINASE"/>
    <property type="match status" value="1"/>
</dbReference>
<gene>
    <name evidence="8" type="ORF">GCM10023184_21090</name>
</gene>
<proteinExistence type="predicted"/>
<accession>A0ABP8GUH1</accession>
<dbReference type="SUPFAM" id="SSF47384">
    <property type="entry name" value="Homodimeric domain of signal transducing histidine kinase"/>
    <property type="match status" value="1"/>
</dbReference>
<dbReference type="SUPFAM" id="SSF55785">
    <property type="entry name" value="PYP-like sensor domain (PAS domain)"/>
    <property type="match status" value="2"/>
</dbReference>
<keyword evidence="4" id="KW-0808">Transferase</keyword>
<dbReference type="CDD" id="cd00082">
    <property type="entry name" value="HisKA"/>
    <property type="match status" value="1"/>
</dbReference>
<keyword evidence="9" id="KW-1185">Reference proteome</keyword>
<dbReference type="PANTHER" id="PTHR42878:SF15">
    <property type="entry name" value="BACTERIOPHYTOCHROME"/>
    <property type="match status" value="1"/>
</dbReference>
<keyword evidence="6" id="KW-0472">Membrane</keyword>
<dbReference type="EMBL" id="BAABGY010000007">
    <property type="protein sequence ID" value="GAA4330097.1"/>
    <property type="molecule type" value="Genomic_DNA"/>
</dbReference>
<dbReference type="InterPro" id="IPR035965">
    <property type="entry name" value="PAS-like_dom_sf"/>
</dbReference>
<dbReference type="EC" id="2.7.13.3" evidence="2"/>
<dbReference type="Pfam" id="PF02518">
    <property type="entry name" value="HATPase_c"/>
    <property type="match status" value="1"/>
</dbReference>
<sequence>MTTLTTQAQFLSTLFDAIPQSVTWSVPVFSEEGIIVDFEIRYANESGGIHIGVSQSQFVGTRIFSGIALEPATRERIWQQYIDVYRSGKKLEDTYYDPLRGKYLHVVRTRADEGILTLATDVTEGQRAQQALIAQTEMNRKILDASINGVLLMEPMLNGDGTFRNFVMKQANRRFEEISGIPFANAEGRTMSEVFPNVSLTELEQFYEVIRTDVPLRKVVTYHDGRVQKWYDVSVVKLGTGCVLTYTNVSEHYLQQAALEQQALELQGILESTETRVLVLVPELDAAGRLVDATIRLVNRAYADFKKSSPEALTKLKASQVFPPQHLENILRQYRHTLETGAVSRFDLHCDDPGRIFWVDVTVTLLGTDLLVTITDYTQMRLLQLQLEQKVRELERSNRNLEEFAYAASHDLKEPIRKVRFFVDRLRQQYDPARDTVEAQTFGRLEVATDRMRDLVDDLLAYAQVSLRPKQLDAIFLDDVLRQVLTDLEVEAEQRAAEIEIAPLPRVRGQQRQLQQLFQNLLANALKYQRPGVAPRIAVQARVVWGYDTAASLGPDEAAGRYHLISVSDNGIGFEPAEAERIFQVFHRLHGNSEYRGTGVGLAIARKVAENHGGFIYAEGIPGQGATFFVGIPAEA</sequence>
<comment type="caution">
    <text evidence="8">The sequence shown here is derived from an EMBL/GenBank/DDBJ whole genome shotgun (WGS) entry which is preliminary data.</text>
</comment>
<reference evidence="9" key="1">
    <citation type="journal article" date="2019" name="Int. J. Syst. Evol. Microbiol.">
        <title>The Global Catalogue of Microorganisms (GCM) 10K type strain sequencing project: providing services to taxonomists for standard genome sequencing and annotation.</title>
        <authorList>
            <consortium name="The Broad Institute Genomics Platform"/>
            <consortium name="The Broad Institute Genome Sequencing Center for Infectious Disease"/>
            <person name="Wu L."/>
            <person name="Ma J."/>
        </authorList>
    </citation>
    <scope>NUCLEOTIDE SEQUENCE [LARGE SCALE GENOMIC DNA]</scope>
    <source>
        <strain evidence="9">JCM 17919</strain>
    </source>
</reference>
<dbReference type="SMART" id="SM00388">
    <property type="entry name" value="HisKA"/>
    <property type="match status" value="1"/>
</dbReference>
<comment type="catalytic activity">
    <reaction evidence="1">
        <text>ATP + protein L-histidine = ADP + protein N-phospho-L-histidine.</text>
        <dbReference type="EC" id="2.7.13.3"/>
    </reaction>
</comment>
<evidence type="ECO:0000256" key="2">
    <source>
        <dbReference type="ARBA" id="ARBA00012438"/>
    </source>
</evidence>
<dbReference type="RefSeq" id="WP_345255642.1">
    <property type="nucleotide sequence ID" value="NZ_BAABGY010000007.1"/>
</dbReference>
<dbReference type="InterPro" id="IPR036890">
    <property type="entry name" value="HATPase_C_sf"/>
</dbReference>
<dbReference type="PRINTS" id="PR00344">
    <property type="entry name" value="BCTRLSENSOR"/>
</dbReference>
<organism evidence="8 9">
    <name type="scientific">Flaviaesturariibacter amylovorans</name>
    <dbReference type="NCBI Taxonomy" id="1084520"/>
    <lineage>
        <taxon>Bacteria</taxon>
        <taxon>Pseudomonadati</taxon>
        <taxon>Bacteroidota</taxon>
        <taxon>Chitinophagia</taxon>
        <taxon>Chitinophagales</taxon>
        <taxon>Chitinophagaceae</taxon>
        <taxon>Flaviaestuariibacter</taxon>
    </lineage>
</organism>
<evidence type="ECO:0000313" key="9">
    <source>
        <dbReference type="Proteomes" id="UP001501725"/>
    </source>
</evidence>
<dbReference type="Pfam" id="PF08448">
    <property type="entry name" value="PAS_4"/>
    <property type="match status" value="2"/>
</dbReference>
<evidence type="ECO:0000256" key="3">
    <source>
        <dbReference type="ARBA" id="ARBA00022553"/>
    </source>
</evidence>
<evidence type="ECO:0000256" key="5">
    <source>
        <dbReference type="ARBA" id="ARBA00022777"/>
    </source>
</evidence>
<keyword evidence="3" id="KW-0597">Phosphoprotein</keyword>
<dbReference type="Gene3D" id="3.30.450.20">
    <property type="entry name" value="PAS domain"/>
    <property type="match status" value="3"/>
</dbReference>
<dbReference type="InterPro" id="IPR036097">
    <property type="entry name" value="HisK_dim/P_sf"/>
</dbReference>
<dbReference type="InterPro" id="IPR013656">
    <property type="entry name" value="PAS_4"/>
</dbReference>
<evidence type="ECO:0000256" key="1">
    <source>
        <dbReference type="ARBA" id="ARBA00000085"/>
    </source>
</evidence>
<evidence type="ECO:0000256" key="4">
    <source>
        <dbReference type="ARBA" id="ARBA00022679"/>
    </source>
</evidence>
<dbReference type="InterPro" id="IPR003594">
    <property type="entry name" value="HATPase_dom"/>
</dbReference>
<evidence type="ECO:0000259" key="7">
    <source>
        <dbReference type="PROSITE" id="PS50109"/>
    </source>
</evidence>
<protein>
    <recommendedName>
        <fullName evidence="2">histidine kinase</fullName>
        <ecNumber evidence="2">2.7.13.3</ecNumber>
    </recommendedName>
</protein>
<dbReference type="InterPro" id="IPR005467">
    <property type="entry name" value="His_kinase_dom"/>
</dbReference>
<dbReference type="InterPro" id="IPR000014">
    <property type="entry name" value="PAS"/>
</dbReference>
<keyword evidence="5" id="KW-0418">Kinase</keyword>
<dbReference type="InterPro" id="IPR050351">
    <property type="entry name" value="BphY/WalK/GraS-like"/>
</dbReference>
<dbReference type="InterPro" id="IPR003661">
    <property type="entry name" value="HisK_dim/P_dom"/>
</dbReference>
<feature type="domain" description="Histidine kinase" evidence="7">
    <location>
        <begin position="407"/>
        <end position="636"/>
    </location>
</feature>
<dbReference type="Pfam" id="PF00512">
    <property type="entry name" value="HisKA"/>
    <property type="match status" value="1"/>
</dbReference>
<dbReference type="CDD" id="cd00130">
    <property type="entry name" value="PAS"/>
    <property type="match status" value="1"/>
</dbReference>
<dbReference type="PROSITE" id="PS50109">
    <property type="entry name" value="HIS_KIN"/>
    <property type="match status" value="1"/>
</dbReference>